<feature type="domain" description="Phage capsid-like C-terminal" evidence="4">
    <location>
        <begin position="176"/>
        <end position="404"/>
    </location>
</feature>
<evidence type="ECO:0000313" key="5">
    <source>
        <dbReference type="EMBL" id="NMW65988.1"/>
    </source>
</evidence>
<dbReference type="Proteomes" id="UP000578252">
    <property type="component" value="Unassembled WGS sequence"/>
</dbReference>
<dbReference type="EMBL" id="JABCUR010000014">
    <property type="protein sequence ID" value="NMW65988.1"/>
    <property type="molecule type" value="Genomic_DNA"/>
</dbReference>
<sequence>MQTLKEQRGELLRKLASFQARIKAGETLTDEETSAVKALLADLDKISSAIKDAEEKKTLLDRLSAATTNNDDDEEDGTPGGSDEPKARTMGQFFLQTERKAGVAGLSKSGQKLVLNFKAATDPQSVGTAWQPLLTDVDKQPLTPWQRKLTIASLMSQRVVQGNSIEYFLMGAMEGKPGTVAESGKKPQIHYADPTPKTETLRELAAHVVVTDDMLEDLNYIAQLIDDDLRYQLMLEEENQLLAGDGQGTNLTGLLNRQGLQVLQATAKDFPDKLAEAKFAIEKATEGGARADAIVMHPDDYLALLLTKDGNQQYYGGGFFQNAYGQGSLAGNPAVWLLPTLTTTAVAKGTALVGAFKTAKVLRKGSIQRAVGFIDQQFIHDQSTIRLKERVGLMVDRPEAFVKVAIGG</sequence>
<dbReference type="Gene3D" id="3.30.2320.10">
    <property type="entry name" value="hypothetical protein PF0899 domain"/>
    <property type="match status" value="1"/>
</dbReference>
<feature type="region of interest" description="Disordered" evidence="3">
    <location>
        <begin position="65"/>
        <end position="87"/>
    </location>
</feature>
<comment type="subcellular location">
    <subcellularLocation>
        <location evidence="1">Virion</location>
    </subcellularLocation>
</comment>
<organism evidence="5 6">
    <name type="scientific">Mobiluncus mulieris</name>
    <dbReference type="NCBI Taxonomy" id="2052"/>
    <lineage>
        <taxon>Bacteria</taxon>
        <taxon>Bacillati</taxon>
        <taxon>Actinomycetota</taxon>
        <taxon>Actinomycetes</taxon>
        <taxon>Actinomycetales</taxon>
        <taxon>Actinomycetaceae</taxon>
        <taxon>Mobiluncus</taxon>
    </lineage>
</organism>
<dbReference type="Gene3D" id="3.30.2400.10">
    <property type="entry name" value="Major capsid protein gp5"/>
    <property type="match status" value="1"/>
</dbReference>
<dbReference type="RefSeq" id="WP_169772487.1">
    <property type="nucleotide sequence ID" value="NZ_JABCUR010000014.1"/>
</dbReference>
<evidence type="ECO:0000256" key="1">
    <source>
        <dbReference type="ARBA" id="ARBA00004328"/>
    </source>
</evidence>
<name>A0A7Y0Y522_9ACTO</name>
<evidence type="ECO:0000256" key="3">
    <source>
        <dbReference type="SAM" id="MobiDB-lite"/>
    </source>
</evidence>
<evidence type="ECO:0000259" key="4">
    <source>
        <dbReference type="Pfam" id="PF05065"/>
    </source>
</evidence>
<dbReference type="NCBIfam" id="TIGR01554">
    <property type="entry name" value="major_cap_HK97"/>
    <property type="match status" value="1"/>
</dbReference>
<evidence type="ECO:0000256" key="2">
    <source>
        <dbReference type="SAM" id="Coils"/>
    </source>
</evidence>
<comment type="caution">
    <text evidence="5">The sequence shown here is derived from an EMBL/GenBank/DDBJ whole genome shotgun (WGS) entry which is preliminary data.</text>
</comment>
<dbReference type="InterPro" id="IPR024455">
    <property type="entry name" value="Phage_capsid"/>
</dbReference>
<keyword evidence="2" id="KW-0175">Coiled coil</keyword>
<gene>
    <name evidence="5" type="ORF">HHJ78_10880</name>
</gene>
<dbReference type="AlphaFoldDB" id="A0A7Y0Y522"/>
<evidence type="ECO:0000313" key="6">
    <source>
        <dbReference type="Proteomes" id="UP000578252"/>
    </source>
</evidence>
<protein>
    <submittedName>
        <fullName evidence="5">Phage major capsid protein</fullName>
    </submittedName>
</protein>
<dbReference type="Pfam" id="PF05065">
    <property type="entry name" value="Phage_capsid"/>
    <property type="match status" value="1"/>
</dbReference>
<reference evidence="5 6" key="1">
    <citation type="submission" date="2020-04" db="EMBL/GenBank/DDBJ databases">
        <title>Antimicrobial susceptibility and clonality of vaginal-derived multi-drug resistant Mobiluncus isolates in China.</title>
        <authorList>
            <person name="Zhang X."/>
        </authorList>
    </citation>
    <scope>NUCLEOTIDE SEQUENCE [LARGE SCALE GENOMIC DNA]</scope>
    <source>
        <strain evidence="5 6">13</strain>
    </source>
</reference>
<dbReference type="SUPFAM" id="SSF56563">
    <property type="entry name" value="Major capsid protein gp5"/>
    <property type="match status" value="1"/>
</dbReference>
<proteinExistence type="predicted"/>
<feature type="coiled-coil region" evidence="2">
    <location>
        <begin position="1"/>
        <end position="56"/>
    </location>
</feature>
<dbReference type="InterPro" id="IPR054612">
    <property type="entry name" value="Phage_capsid-like_C"/>
</dbReference>
<accession>A0A7Y0Y522</accession>